<evidence type="ECO:0000313" key="1">
    <source>
        <dbReference type="EMBL" id="RIH93582.1"/>
    </source>
</evidence>
<evidence type="ECO:0000313" key="2">
    <source>
        <dbReference type="Proteomes" id="UP000266178"/>
    </source>
</evidence>
<dbReference type="EMBL" id="QWLB01000004">
    <property type="protein sequence ID" value="RIH93582.1"/>
    <property type="molecule type" value="Genomic_DNA"/>
</dbReference>
<dbReference type="RefSeq" id="WP_119355939.1">
    <property type="nucleotide sequence ID" value="NZ_BJXM01000009.1"/>
</dbReference>
<protein>
    <submittedName>
        <fullName evidence="1">Uncharacterized protein</fullName>
    </submittedName>
</protein>
<comment type="caution">
    <text evidence="1">The sequence shown here is derived from an EMBL/GenBank/DDBJ whole genome shotgun (WGS) entry which is preliminary data.</text>
</comment>
<dbReference type="Proteomes" id="UP000266178">
    <property type="component" value="Unassembled WGS sequence"/>
</dbReference>
<dbReference type="Pfam" id="PF21344">
    <property type="entry name" value="Zn_ribbon_LysW"/>
    <property type="match status" value="1"/>
</dbReference>
<organism evidence="1 2">
    <name type="scientific">Meiothermus granaticius NBRC 107808</name>
    <dbReference type="NCBI Taxonomy" id="1227551"/>
    <lineage>
        <taxon>Bacteria</taxon>
        <taxon>Thermotogati</taxon>
        <taxon>Deinococcota</taxon>
        <taxon>Deinococci</taxon>
        <taxon>Thermales</taxon>
        <taxon>Thermaceae</taxon>
        <taxon>Meiothermus</taxon>
    </lineage>
</organism>
<reference evidence="1 2" key="1">
    <citation type="submission" date="2018-08" db="EMBL/GenBank/DDBJ databases">
        <title>Meiothermus granaticius genome AF-68 sequencing project.</title>
        <authorList>
            <person name="Da Costa M.S."/>
            <person name="Albuquerque L."/>
            <person name="Raposo P."/>
            <person name="Froufe H.J.C."/>
            <person name="Barroso C.S."/>
            <person name="Egas C."/>
        </authorList>
    </citation>
    <scope>NUCLEOTIDE SEQUENCE [LARGE SCALE GENOMIC DNA]</scope>
    <source>
        <strain evidence="1 2">AF-68</strain>
    </source>
</reference>
<proteinExistence type="predicted"/>
<dbReference type="Gene3D" id="2.20.28.160">
    <property type="match status" value="1"/>
</dbReference>
<name>A0A399FEM7_9DEIN</name>
<dbReference type="OrthoDB" id="26133at2"/>
<gene>
    <name evidence="1" type="ORF">Mgrana_00406</name>
</gene>
<accession>A0A399FEM7</accession>
<dbReference type="AlphaFoldDB" id="A0A399FEM7"/>
<dbReference type="InterPro" id="IPR005906">
    <property type="entry name" value="LysW"/>
</dbReference>
<sequence length="108" mass="12118">MDDVETVCPVCHDPIYIPVEEYAELLEGDVLECENCGAYLEILSLDPIELVAVEGGEDGFYVLCPRCEHEIAVEAEGESVTCDNCGYTFTPDWSEVEADEDDERDYRN</sequence>
<keyword evidence="2" id="KW-1185">Reference proteome</keyword>